<keyword evidence="2" id="KW-1185">Reference proteome</keyword>
<gene>
    <name evidence="1" type="ORF">LTRI10_LOCUS18763</name>
</gene>
<dbReference type="AlphaFoldDB" id="A0AAV2DUA4"/>
<organism evidence="1 2">
    <name type="scientific">Linum trigynum</name>
    <dbReference type="NCBI Taxonomy" id="586398"/>
    <lineage>
        <taxon>Eukaryota</taxon>
        <taxon>Viridiplantae</taxon>
        <taxon>Streptophyta</taxon>
        <taxon>Embryophyta</taxon>
        <taxon>Tracheophyta</taxon>
        <taxon>Spermatophyta</taxon>
        <taxon>Magnoliopsida</taxon>
        <taxon>eudicotyledons</taxon>
        <taxon>Gunneridae</taxon>
        <taxon>Pentapetalae</taxon>
        <taxon>rosids</taxon>
        <taxon>fabids</taxon>
        <taxon>Malpighiales</taxon>
        <taxon>Linaceae</taxon>
        <taxon>Linum</taxon>
    </lineage>
</organism>
<name>A0AAV2DUA4_9ROSI</name>
<dbReference type="EMBL" id="OZ034816">
    <property type="protein sequence ID" value="CAL1377084.1"/>
    <property type="molecule type" value="Genomic_DNA"/>
</dbReference>
<accession>A0AAV2DUA4</accession>
<dbReference type="Proteomes" id="UP001497516">
    <property type="component" value="Chromosome 3"/>
</dbReference>
<sequence length="307" mass="35576">MASNNVQLQSSVLFKNQSFRNAATYSRYLRRFQDRPLYPSFSIQPTAFSKYDMNISAYLDKLGWVSLVSNMRFSQCPEAVRLFYVNLRRGPGSDPSFFTTLVYDYEIKVTPDLLASVLDIPHAGIRAGTDSEFHHFGFRFDQELVSLVHDIGRWFPSQLAARRLPDDLKVLFFFLTRWFLPRDLAGADIIHSPDLWVLFNARAGRRISYASLMFQHMIKFGTEYYGGPLPFGPQIPRFLYHLGIDLRDKVIVCDVPSMFWNVLMLWLAPASLSLAQGECRVSNSWLHQLWLMQQLHHTSKRLVLRVP</sequence>
<reference evidence="1 2" key="1">
    <citation type="submission" date="2024-04" db="EMBL/GenBank/DDBJ databases">
        <authorList>
            <person name="Fracassetti M."/>
        </authorList>
    </citation>
    <scope>NUCLEOTIDE SEQUENCE [LARGE SCALE GENOMIC DNA]</scope>
</reference>
<evidence type="ECO:0000313" key="1">
    <source>
        <dbReference type="EMBL" id="CAL1377084.1"/>
    </source>
</evidence>
<proteinExistence type="predicted"/>
<protein>
    <submittedName>
        <fullName evidence="1">Uncharacterized protein</fullName>
    </submittedName>
</protein>
<evidence type="ECO:0000313" key="2">
    <source>
        <dbReference type="Proteomes" id="UP001497516"/>
    </source>
</evidence>